<dbReference type="Proteomes" id="UP000236740">
    <property type="component" value="Unassembled WGS sequence"/>
</dbReference>
<dbReference type="OrthoDB" id="270404at2157"/>
<feature type="transmembrane region" description="Helical" evidence="1">
    <location>
        <begin position="54"/>
        <end position="72"/>
    </location>
</feature>
<feature type="transmembrane region" description="Helical" evidence="1">
    <location>
        <begin position="249"/>
        <end position="267"/>
    </location>
</feature>
<evidence type="ECO:0000313" key="2">
    <source>
        <dbReference type="EMBL" id="SEG71430.1"/>
    </source>
</evidence>
<dbReference type="EMBL" id="FNVN01000007">
    <property type="protein sequence ID" value="SEG71430.1"/>
    <property type="molecule type" value="Genomic_DNA"/>
</dbReference>
<feature type="transmembrane region" description="Helical" evidence="1">
    <location>
        <begin position="79"/>
        <end position="99"/>
    </location>
</feature>
<keyword evidence="1" id="KW-0472">Membrane</keyword>
<sequence length="288" mass="31040">MMASQPTRRLTRPYLVASTLTLLLAVVATGVGLFVPEFYRDAELLLPQLYGQDLLTLVVAVPALVGALYYSHQGSLRGYVVWLGVTGYLLYTYASYAFLTAFNELYLVYVALFALTLFTLVGGIARIDPTDLKEALNGHPVRGYVAFQALVAGLLTLMWLAEVGPASLAGTRPPSIAETTLPVPVIQSLDLGVVIPSFALSATLLWKQRAWGYVFTGVLLVKGTTLGLAVLAMIVFMLQNGQTVPLPQIVLFGLLSLTGLALMTRFIRAIPHSPSKTQAHAGAKTRTD</sequence>
<dbReference type="AlphaFoldDB" id="A0A1H6CEI1"/>
<keyword evidence="1" id="KW-0812">Transmembrane</keyword>
<feature type="transmembrane region" description="Helical" evidence="1">
    <location>
        <begin position="144"/>
        <end position="161"/>
    </location>
</feature>
<feature type="transmembrane region" description="Helical" evidence="1">
    <location>
        <begin position="213"/>
        <end position="237"/>
    </location>
</feature>
<accession>A0A1H6CEI1</accession>
<keyword evidence="1" id="KW-1133">Transmembrane helix</keyword>
<feature type="transmembrane region" description="Helical" evidence="1">
    <location>
        <begin position="105"/>
        <end position="124"/>
    </location>
</feature>
<gene>
    <name evidence="2" type="ORF">SAMN04488133_3402</name>
</gene>
<proteinExistence type="predicted"/>
<feature type="transmembrane region" description="Helical" evidence="1">
    <location>
        <begin position="181"/>
        <end position="206"/>
    </location>
</feature>
<name>A0A1H6CEI1_9EURY</name>
<protein>
    <submittedName>
        <fullName evidence="2">Uncharacterized protein</fullName>
    </submittedName>
</protein>
<reference evidence="2 3" key="1">
    <citation type="submission" date="2016-10" db="EMBL/GenBank/DDBJ databases">
        <authorList>
            <person name="de Groot N.N."/>
        </authorList>
    </citation>
    <scope>NUCLEOTIDE SEQUENCE [LARGE SCALE GENOMIC DNA]</scope>
    <source>
        <strain evidence="2 3">CGMCC 1.10331</strain>
    </source>
</reference>
<evidence type="ECO:0000313" key="3">
    <source>
        <dbReference type="Proteomes" id="UP000236740"/>
    </source>
</evidence>
<dbReference type="GeneID" id="39859913"/>
<keyword evidence="3" id="KW-1185">Reference proteome</keyword>
<evidence type="ECO:0000256" key="1">
    <source>
        <dbReference type="SAM" id="Phobius"/>
    </source>
</evidence>
<organism evidence="2 3">
    <name type="scientific">Halobellus limi</name>
    <dbReference type="NCBI Taxonomy" id="699433"/>
    <lineage>
        <taxon>Archaea</taxon>
        <taxon>Methanobacteriati</taxon>
        <taxon>Methanobacteriota</taxon>
        <taxon>Stenosarchaea group</taxon>
        <taxon>Halobacteria</taxon>
        <taxon>Halobacteriales</taxon>
        <taxon>Haloferacaceae</taxon>
        <taxon>Halobellus</taxon>
    </lineage>
</organism>
<dbReference type="RefSeq" id="WP_205742830.1">
    <property type="nucleotide sequence ID" value="NZ_CP031314.1"/>
</dbReference>